<dbReference type="AlphaFoldDB" id="A0A5B7ITE4"/>
<gene>
    <name evidence="1" type="ORF">E2C01_078165</name>
</gene>
<dbReference type="Proteomes" id="UP000324222">
    <property type="component" value="Unassembled WGS sequence"/>
</dbReference>
<evidence type="ECO:0000313" key="2">
    <source>
        <dbReference type="Proteomes" id="UP000324222"/>
    </source>
</evidence>
<keyword evidence="2" id="KW-1185">Reference proteome</keyword>
<protein>
    <submittedName>
        <fullName evidence="1">Uncharacterized protein</fullName>
    </submittedName>
</protein>
<reference evidence="1 2" key="1">
    <citation type="submission" date="2019-05" db="EMBL/GenBank/DDBJ databases">
        <title>Another draft genome of Portunus trituberculatus and its Hox gene families provides insights of decapod evolution.</title>
        <authorList>
            <person name="Jeong J.-H."/>
            <person name="Song I."/>
            <person name="Kim S."/>
            <person name="Choi T."/>
            <person name="Kim D."/>
            <person name="Ryu S."/>
            <person name="Kim W."/>
        </authorList>
    </citation>
    <scope>NUCLEOTIDE SEQUENCE [LARGE SCALE GENOMIC DNA]</scope>
    <source>
        <tissue evidence="1">Muscle</tissue>
    </source>
</reference>
<organism evidence="1 2">
    <name type="scientific">Portunus trituberculatus</name>
    <name type="common">Swimming crab</name>
    <name type="synonym">Neptunus trituberculatus</name>
    <dbReference type="NCBI Taxonomy" id="210409"/>
    <lineage>
        <taxon>Eukaryota</taxon>
        <taxon>Metazoa</taxon>
        <taxon>Ecdysozoa</taxon>
        <taxon>Arthropoda</taxon>
        <taxon>Crustacea</taxon>
        <taxon>Multicrustacea</taxon>
        <taxon>Malacostraca</taxon>
        <taxon>Eumalacostraca</taxon>
        <taxon>Eucarida</taxon>
        <taxon>Decapoda</taxon>
        <taxon>Pleocyemata</taxon>
        <taxon>Brachyura</taxon>
        <taxon>Eubrachyura</taxon>
        <taxon>Portunoidea</taxon>
        <taxon>Portunidae</taxon>
        <taxon>Portuninae</taxon>
        <taxon>Portunus</taxon>
    </lineage>
</organism>
<comment type="caution">
    <text evidence="1">The sequence shown here is derived from an EMBL/GenBank/DDBJ whole genome shotgun (WGS) entry which is preliminary data.</text>
</comment>
<accession>A0A5B7ITE4</accession>
<name>A0A5B7ITE4_PORTR</name>
<dbReference type="EMBL" id="VSRR010062557">
    <property type="protein sequence ID" value="MPC83454.1"/>
    <property type="molecule type" value="Genomic_DNA"/>
</dbReference>
<proteinExistence type="predicted"/>
<sequence>MWLPYLTSTFRHSLDRSFETKPDGTGFNTNGTMTAVYSIVKPHKSQLCFTLARLHPLPGLPTPL</sequence>
<evidence type="ECO:0000313" key="1">
    <source>
        <dbReference type="EMBL" id="MPC83454.1"/>
    </source>
</evidence>